<dbReference type="Proteomes" id="UP000242875">
    <property type="component" value="Unassembled WGS sequence"/>
</dbReference>
<feature type="compositionally biased region" description="Polar residues" evidence="1">
    <location>
        <begin position="447"/>
        <end position="484"/>
    </location>
</feature>
<dbReference type="OrthoDB" id="2275774at2759"/>
<gene>
    <name evidence="2" type="ORF">BZG36_04620</name>
</gene>
<organism evidence="2 3">
    <name type="scientific">Bifiguratus adelaidae</name>
    <dbReference type="NCBI Taxonomy" id="1938954"/>
    <lineage>
        <taxon>Eukaryota</taxon>
        <taxon>Fungi</taxon>
        <taxon>Fungi incertae sedis</taxon>
        <taxon>Mucoromycota</taxon>
        <taxon>Mucoromycotina</taxon>
        <taxon>Endogonomycetes</taxon>
        <taxon>Endogonales</taxon>
        <taxon>Endogonales incertae sedis</taxon>
        <taxon>Bifiguratus</taxon>
    </lineage>
</organism>
<feature type="region of interest" description="Disordered" evidence="1">
    <location>
        <begin position="209"/>
        <end position="230"/>
    </location>
</feature>
<evidence type="ECO:0000313" key="2">
    <source>
        <dbReference type="EMBL" id="OZJ02960.1"/>
    </source>
</evidence>
<dbReference type="AlphaFoldDB" id="A0A261XX71"/>
<protein>
    <submittedName>
        <fullName evidence="2">Uncharacterized protein</fullName>
    </submittedName>
</protein>
<comment type="caution">
    <text evidence="2">The sequence shown here is derived from an EMBL/GenBank/DDBJ whole genome shotgun (WGS) entry which is preliminary data.</text>
</comment>
<sequence length="535" mass="60372">MTLQESDKVKSINFIFAPLSRTAPKVTAPSTNKVILDYLLHLSIRSRLKQAELDLQEIQSKLPPGQRSEESRQERYATAIQAEQDKDAVESIVAGTQAQQLSHLKTSDMSDDLKQRLFLGQCTNLIFGRFDTKQREKLPHKYDIARHRRHTETIFSYIDPDTASSHVDTALNERLEAFKDPIPTSRCRRHREKDCPCCELALSRIHQRSRRSSSGFSDDTSHGPSAKKRARVDIDLRPPGLIDAIPSFIKTSAMTLRRNLDAPTTPNSVDPNHGSFWMFNKGPVVGGGMPKEWYELFLDLLTQAAIECYLCDGAKGLEPIFEIFSYGDVEEEEENDGEQEAEEEDDEDASGKSQGGDDEEDTRWSVSAADHHLLFPKTRTIFLFSKMLREREKEFLVVNGPLEDHFLKLAQKYPHDRFQAHMCKFVEATMKTLDVPTLLRSEENQSESDLTSRRPSVSASKTPSPTGLKPTSPTTSGSAQTSPNLGPPRAQFRNSSIAPSLLKFPEDPALLIPDVEEVEPTDLERKRKVEDQEAY</sequence>
<name>A0A261XX71_9FUNG</name>
<evidence type="ECO:0000256" key="1">
    <source>
        <dbReference type="SAM" id="MobiDB-lite"/>
    </source>
</evidence>
<accession>A0A261XX71</accession>
<reference evidence="2 3" key="1">
    <citation type="journal article" date="2017" name="Mycologia">
        <title>Bifiguratus adelaidae, gen. et sp. nov., a new member of Mucoromycotina in endophytic and soil-dwelling habitats.</title>
        <authorList>
            <person name="Torres-Cruz T.J."/>
            <person name="Billingsley Tobias T.L."/>
            <person name="Almatruk M."/>
            <person name="Hesse C."/>
            <person name="Kuske C.R."/>
            <person name="Desiro A."/>
            <person name="Benucci G.M."/>
            <person name="Bonito G."/>
            <person name="Stajich J.E."/>
            <person name="Dunlap C."/>
            <person name="Arnold A.E."/>
            <person name="Porras-Alfaro A."/>
        </authorList>
    </citation>
    <scope>NUCLEOTIDE SEQUENCE [LARGE SCALE GENOMIC DNA]</scope>
    <source>
        <strain evidence="2 3">AZ0501</strain>
    </source>
</reference>
<proteinExistence type="predicted"/>
<feature type="compositionally biased region" description="Acidic residues" evidence="1">
    <location>
        <begin position="329"/>
        <end position="348"/>
    </location>
</feature>
<keyword evidence="3" id="KW-1185">Reference proteome</keyword>
<feature type="compositionally biased region" description="Basic and acidic residues" evidence="1">
    <location>
        <begin position="522"/>
        <end position="535"/>
    </location>
</feature>
<evidence type="ECO:0000313" key="3">
    <source>
        <dbReference type="Proteomes" id="UP000242875"/>
    </source>
</evidence>
<feature type="region of interest" description="Disordered" evidence="1">
    <location>
        <begin position="437"/>
        <end position="535"/>
    </location>
</feature>
<feature type="region of interest" description="Disordered" evidence="1">
    <location>
        <begin position="329"/>
        <end position="363"/>
    </location>
</feature>
<dbReference type="EMBL" id="MVBO01000114">
    <property type="protein sequence ID" value="OZJ02960.1"/>
    <property type="molecule type" value="Genomic_DNA"/>
</dbReference>